<dbReference type="RefSeq" id="WP_111222643.1">
    <property type="nucleotide sequence ID" value="NZ_CP117255.1"/>
</dbReference>
<reference evidence="6 7" key="1">
    <citation type="journal article" date="2018" name="Sci. Rep.">
        <title>Rhizobium tumorigenes sp. nov., a novel plant tumorigenic bacterium isolated from cane gall tumors on thornless blackberry.</title>
        <authorList>
            <person name="Kuzmanovi N."/>
            <person name="Smalla K."/>
            <person name="Gronow S."/>
            <person name="PuBawska J."/>
        </authorList>
    </citation>
    <scope>NUCLEOTIDE SEQUENCE [LARGE SCALE GENOMIC DNA]</scope>
    <source>
        <strain evidence="6 7">1078</strain>
    </source>
</reference>
<keyword evidence="3" id="KW-0443">Lipid metabolism</keyword>
<dbReference type="InterPro" id="IPR000073">
    <property type="entry name" value="AB_hydrolase_1"/>
</dbReference>
<evidence type="ECO:0000313" key="7">
    <source>
        <dbReference type="Proteomes" id="UP000249499"/>
    </source>
</evidence>
<feature type="chain" id="PRO_5042279490" evidence="4">
    <location>
        <begin position="21"/>
        <end position="357"/>
    </location>
</feature>
<feature type="domain" description="AB hydrolase-1" evidence="5">
    <location>
        <begin position="82"/>
        <end position="215"/>
    </location>
</feature>
<protein>
    <submittedName>
        <fullName evidence="6">Alpha/beta fold hydrolase</fullName>
    </submittedName>
</protein>
<evidence type="ECO:0000259" key="5">
    <source>
        <dbReference type="Pfam" id="PF12697"/>
    </source>
</evidence>
<evidence type="ECO:0000256" key="1">
    <source>
        <dbReference type="ARBA" id="ARBA00022801"/>
    </source>
</evidence>
<dbReference type="PROSITE" id="PS51257">
    <property type="entry name" value="PROKAR_LIPOPROTEIN"/>
    <property type="match status" value="1"/>
</dbReference>
<dbReference type="Pfam" id="PF12697">
    <property type="entry name" value="Abhydrolase_6"/>
    <property type="match status" value="1"/>
</dbReference>
<keyword evidence="7" id="KW-1185">Reference proteome</keyword>
<evidence type="ECO:0000256" key="4">
    <source>
        <dbReference type="SAM" id="SignalP"/>
    </source>
</evidence>
<evidence type="ECO:0000313" key="6">
    <source>
        <dbReference type="EMBL" id="WFR94248.1"/>
    </source>
</evidence>
<keyword evidence="4" id="KW-0732">Signal</keyword>
<dbReference type="InterPro" id="IPR016986">
    <property type="entry name" value="UCP031982_abhydr"/>
</dbReference>
<organism evidence="6 7">
    <name type="scientific">Rhizobium tumorigenes</name>
    <dbReference type="NCBI Taxonomy" id="2041385"/>
    <lineage>
        <taxon>Bacteria</taxon>
        <taxon>Pseudomonadati</taxon>
        <taxon>Pseudomonadota</taxon>
        <taxon>Alphaproteobacteria</taxon>
        <taxon>Hyphomicrobiales</taxon>
        <taxon>Rhizobiaceae</taxon>
        <taxon>Rhizobium/Agrobacterium group</taxon>
        <taxon>Rhizobium</taxon>
    </lineage>
</organism>
<dbReference type="GO" id="GO:0016042">
    <property type="term" value="P:lipid catabolic process"/>
    <property type="evidence" value="ECO:0007669"/>
    <property type="project" value="UniProtKB-KW"/>
</dbReference>
<dbReference type="EMBL" id="CP117255">
    <property type="protein sequence ID" value="WFR94248.1"/>
    <property type="molecule type" value="Genomic_DNA"/>
</dbReference>
<dbReference type="AlphaFoldDB" id="A0AAF1KDJ8"/>
<accession>A0AAF1KDJ8</accession>
<feature type="signal peptide" evidence="4">
    <location>
        <begin position="1"/>
        <end position="20"/>
    </location>
</feature>
<sequence length="357" mass="37938">MLNRIFILLLLLVASCSAHASDDVGFRQTTLAGDEPQRPLQIAIWYSTDAGQQATVVGETPAFYGQRVILNGAVKAGIRPLVVLSHGYGGSWRNLAWIAAALVSKGYVVAAPDHPGTTTFDRRPEEAAKLWRRPEDLSRVASAMLEDASLGGKIDAHRIAAIGHSLGGWTVVELAGGQFDPALLMTPCAEQFGTVACKVFESLGLRDPANASHLVGTGMKDQKFRAVVSLDLGPSRGFTQQSLAAVQIPILVLAAGEDIGTDVARTAMIAATNKDSAYLAAQLPQISTTYMTIPGALHFSFMQLCKPGAAGKIEQQSPGDGIVCQDAGGRDREAIHRQVLELILDFLRKTIPEESGG</sequence>
<dbReference type="Proteomes" id="UP000249499">
    <property type="component" value="Chromosome"/>
</dbReference>
<keyword evidence="2" id="KW-0442">Lipid degradation</keyword>
<dbReference type="Gene3D" id="3.40.50.1820">
    <property type="entry name" value="alpha/beta hydrolase"/>
    <property type="match status" value="1"/>
</dbReference>
<evidence type="ECO:0000256" key="3">
    <source>
        <dbReference type="ARBA" id="ARBA00023098"/>
    </source>
</evidence>
<proteinExistence type="predicted"/>
<evidence type="ECO:0000256" key="2">
    <source>
        <dbReference type="ARBA" id="ARBA00022963"/>
    </source>
</evidence>
<dbReference type="KEGG" id="rtu:PR017_10380"/>
<gene>
    <name evidence="6" type="ORF">PR017_10380</name>
</gene>
<dbReference type="SUPFAM" id="SSF53474">
    <property type="entry name" value="alpha/beta-Hydrolases"/>
    <property type="match status" value="1"/>
</dbReference>
<dbReference type="PANTHER" id="PTHR10272:SF0">
    <property type="entry name" value="PLATELET-ACTIVATING FACTOR ACETYLHYDROLASE"/>
    <property type="match status" value="1"/>
</dbReference>
<dbReference type="PANTHER" id="PTHR10272">
    <property type="entry name" value="PLATELET-ACTIVATING FACTOR ACETYLHYDROLASE"/>
    <property type="match status" value="1"/>
</dbReference>
<dbReference type="InterPro" id="IPR029058">
    <property type="entry name" value="AB_hydrolase_fold"/>
</dbReference>
<dbReference type="PIRSF" id="PIRSF031982">
    <property type="entry name" value="UCP031982_abhydr"/>
    <property type="match status" value="1"/>
</dbReference>
<keyword evidence="1 6" id="KW-0378">Hydrolase</keyword>
<name>A0AAF1KDJ8_9HYPH</name>
<dbReference type="GO" id="GO:0003847">
    <property type="term" value="F:1-alkyl-2-acetylglycerophosphocholine esterase activity"/>
    <property type="evidence" value="ECO:0007669"/>
    <property type="project" value="TreeGrafter"/>
</dbReference>
<reference evidence="7" key="2">
    <citation type="journal article" date="2023" name="MicrobiologyOpen">
        <title>Genomics of the tumorigenes clade of the family Rhizobiaceae and description of Rhizobium rhododendri sp. nov.</title>
        <authorList>
            <person name="Kuzmanovic N."/>
            <person name="diCenzo G.C."/>
            <person name="Bunk B."/>
            <person name="Sproeer C."/>
            <person name="Fruehling A."/>
            <person name="Neumann-Schaal M."/>
            <person name="Overmann J."/>
            <person name="Smalla K."/>
        </authorList>
    </citation>
    <scope>NUCLEOTIDE SEQUENCE [LARGE SCALE GENOMIC DNA]</scope>
    <source>
        <strain evidence="7">1078</strain>
    </source>
</reference>